<dbReference type="OrthoDB" id="6688863at2"/>
<proteinExistence type="predicted"/>
<evidence type="ECO:0000313" key="2">
    <source>
        <dbReference type="Proteomes" id="UP000294692"/>
    </source>
</evidence>
<name>A0A4R3US59_9BURK</name>
<dbReference type="Proteomes" id="UP000294692">
    <property type="component" value="Unassembled WGS sequence"/>
</dbReference>
<gene>
    <name evidence="1" type="ORF">EV686_110100</name>
</gene>
<evidence type="ECO:0000313" key="1">
    <source>
        <dbReference type="EMBL" id="TCU93932.1"/>
    </source>
</evidence>
<keyword evidence="2" id="KW-1185">Reference proteome</keyword>
<dbReference type="Pfam" id="PF06892">
    <property type="entry name" value="Phage_CP76"/>
    <property type="match status" value="1"/>
</dbReference>
<organism evidence="1 2">
    <name type="scientific">Paracandidimonas soli</name>
    <dbReference type="NCBI Taxonomy" id="1917182"/>
    <lineage>
        <taxon>Bacteria</taxon>
        <taxon>Pseudomonadati</taxon>
        <taxon>Pseudomonadota</taxon>
        <taxon>Betaproteobacteria</taxon>
        <taxon>Burkholderiales</taxon>
        <taxon>Alcaligenaceae</taxon>
        <taxon>Paracandidimonas</taxon>
    </lineage>
</organism>
<dbReference type="InterPro" id="IPR009679">
    <property type="entry name" value="Phage_186_CII-like"/>
</dbReference>
<sequence>MPTMTFEQAALGTAADYPGGARGLAAAIGMNGSVLAHKVSLTDRANQLTVPQARTIMLATGDYRMLHGLAGDLDHVCVRVTGLGDSECVGKSISETAREFGEFLTAVTVAVADDDVIPNEMRRIDRELTEMIAAANHLRALCAAMGRRRGGRK</sequence>
<comment type="caution">
    <text evidence="1">The sequence shown here is derived from an EMBL/GenBank/DDBJ whole genome shotgun (WGS) entry which is preliminary data.</text>
</comment>
<protein>
    <submittedName>
        <fullName evidence="1">Phage regulatory protein CII</fullName>
    </submittedName>
</protein>
<accession>A0A4R3US59</accession>
<dbReference type="GO" id="GO:0003677">
    <property type="term" value="F:DNA binding"/>
    <property type="evidence" value="ECO:0007669"/>
    <property type="project" value="InterPro"/>
</dbReference>
<dbReference type="AlphaFoldDB" id="A0A4R3US59"/>
<dbReference type="EMBL" id="SMBX01000010">
    <property type="protein sequence ID" value="TCU93932.1"/>
    <property type="molecule type" value="Genomic_DNA"/>
</dbReference>
<reference evidence="1 2" key="1">
    <citation type="submission" date="2019-03" db="EMBL/GenBank/DDBJ databases">
        <title>Genomic Encyclopedia of Type Strains, Phase IV (KMG-IV): sequencing the most valuable type-strain genomes for metagenomic binning, comparative biology and taxonomic classification.</title>
        <authorList>
            <person name="Goeker M."/>
        </authorList>
    </citation>
    <scope>NUCLEOTIDE SEQUENCE [LARGE SCALE GENOMIC DNA]</scope>
    <source>
        <strain evidence="1 2">DSM 100048</strain>
    </source>
</reference>